<dbReference type="AlphaFoldDB" id="A0A395J889"/>
<feature type="compositionally biased region" description="Low complexity" evidence="1">
    <location>
        <begin position="9"/>
        <end position="31"/>
    </location>
</feature>
<feature type="compositionally biased region" description="Basic and acidic residues" evidence="1">
    <location>
        <begin position="51"/>
        <end position="65"/>
    </location>
</feature>
<comment type="caution">
    <text evidence="2">The sequence shown here is derived from an EMBL/GenBank/DDBJ whole genome shotgun (WGS) entry which is preliminary data.</text>
</comment>
<accession>A0A395J889</accession>
<reference evidence="2 3" key="1">
    <citation type="submission" date="2018-06" db="EMBL/GenBank/DDBJ databases">
        <title>Genome Sequence of the Brown Rot Fungal Pathogen Monilinia fructigena.</title>
        <authorList>
            <person name="Landi L."/>
            <person name="De Miccolis Angelini R.M."/>
            <person name="Pollastro S."/>
            <person name="Abate D."/>
            <person name="Faretra F."/>
            <person name="Romanazzi G."/>
        </authorList>
    </citation>
    <scope>NUCLEOTIDE SEQUENCE [LARGE SCALE GENOMIC DNA]</scope>
    <source>
        <strain evidence="2 3">Mfrg269</strain>
    </source>
</reference>
<feature type="compositionally biased region" description="Polar residues" evidence="1">
    <location>
        <begin position="85"/>
        <end position="95"/>
    </location>
</feature>
<proteinExistence type="predicted"/>
<dbReference type="EMBL" id="QKRW01000001">
    <property type="protein sequence ID" value="RAL68551.1"/>
    <property type="molecule type" value="Genomic_DNA"/>
</dbReference>
<gene>
    <name evidence="2" type="ORF">DID88_007277</name>
</gene>
<evidence type="ECO:0000313" key="2">
    <source>
        <dbReference type="EMBL" id="RAL68551.1"/>
    </source>
</evidence>
<evidence type="ECO:0000313" key="3">
    <source>
        <dbReference type="Proteomes" id="UP000249056"/>
    </source>
</evidence>
<dbReference type="Proteomes" id="UP000249056">
    <property type="component" value="Unassembled WGS sequence"/>
</dbReference>
<feature type="region of interest" description="Disordered" evidence="1">
    <location>
        <begin position="1"/>
        <end position="101"/>
    </location>
</feature>
<sequence length="225" mass="24113">MALSKIQASRSSSSSSSSSPSSTLAHISSTSHNKSNPRPSGIGRLNMYKTLGRDRNNGYQFKEEGNSMESLSSTASTPGSGASMTEFSGVTTPSGSPGDDEMISFDPCYAELHRQMEDRLKMEKQDAEYARSIANSHGFVPGTPVTSSKPSAFNKMLGVRPQAFSSPDDQAIVSSAMSSPYGSCDSSQRRTLPWKVHTANSNPDVKTERRIPSLAQSSNFALMVP</sequence>
<keyword evidence="3" id="KW-1185">Reference proteome</keyword>
<feature type="compositionally biased region" description="Low complexity" evidence="1">
    <location>
        <begin position="70"/>
        <end position="83"/>
    </location>
</feature>
<evidence type="ECO:0000256" key="1">
    <source>
        <dbReference type="SAM" id="MobiDB-lite"/>
    </source>
</evidence>
<protein>
    <submittedName>
        <fullName evidence="2">Uncharacterized protein</fullName>
    </submittedName>
</protein>
<organism evidence="2 3">
    <name type="scientific">Monilinia fructigena</name>
    <dbReference type="NCBI Taxonomy" id="38457"/>
    <lineage>
        <taxon>Eukaryota</taxon>
        <taxon>Fungi</taxon>
        <taxon>Dikarya</taxon>
        <taxon>Ascomycota</taxon>
        <taxon>Pezizomycotina</taxon>
        <taxon>Leotiomycetes</taxon>
        <taxon>Helotiales</taxon>
        <taxon>Sclerotiniaceae</taxon>
        <taxon>Monilinia</taxon>
    </lineage>
</organism>
<name>A0A395J889_9HELO</name>